<dbReference type="PANTHER" id="PTHR30126:SF40">
    <property type="entry name" value="HTH-TYPE TRANSCRIPTIONAL REGULATOR GLTR"/>
    <property type="match status" value="1"/>
</dbReference>
<dbReference type="CDD" id="cd05466">
    <property type="entry name" value="PBP2_LTTR_substrate"/>
    <property type="match status" value="1"/>
</dbReference>
<sequence length="290" mass="33799">MDYEQIKSFLSVANHRHFTKAADELHVTQSTITTRIKNLESYYEQPLFYRSNKKVELSDFGKEILPLLERQLEIMEKTKDIAKEYKTKEKIICLGLTYSLWNPVLVKWVEHIHTAFKNIHFKFVTDHSSQIMEGVKDGSIDIGIVYHAPLNDNIKIEVVGYDCFSLYGASSFHINERLTWNNIINYPIVYLDWGRTFDDWFFREFGESFTPFVQVGHSKTLLDFVKSGQGIAFIPDRIVESSDGLEKVHKLAYESLNLLYPQKVYLIAKSTALNNEAIHYCIDSLKKYLF</sequence>
<evidence type="ECO:0000256" key="1">
    <source>
        <dbReference type="ARBA" id="ARBA00009437"/>
    </source>
</evidence>
<proteinExistence type="inferred from homology"/>
<dbReference type="Gene3D" id="3.40.190.290">
    <property type="match status" value="1"/>
</dbReference>
<dbReference type="InterPro" id="IPR005119">
    <property type="entry name" value="LysR_subst-bd"/>
</dbReference>
<evidence type="ECO:0000256" key="4">
    <source>
        <dbReference type="ARBA" id="ARBA00023163"/>
    </source>
</evidence>
<accession>A0ABS3P2N8</accession>
<dbReference type="PANTHER" id="PTHR30126">
    <property type="entry name" value="HTH-TYPE TRANSCRIPTIONAL REGULATOR"/>
    <property type="match status" value="1"/>
</dbReference>
<comment type="similarity">
    <text evidence="1">Belongs to the LysR transcriptional regulatory family.</text>
</comment>
<dbReference type="PRINTS" id="PR00039">
    <property type="entry name" value="HTHLYSR"/>
</dbReference>
<evidence type="ECO:0000256" key="3">
    <source>
        <dbReference type="ARBA" id="ARBA00023125"/>
    </source>
</evidence>
<dbReference type="RefSeq" id="WP_208018807.1">
    <property type="nucleotide sequence ID" value="NZ_JAGDQJ010000026.1"/>
</dbReference>
<dbReference type="InterPro" id="IPR036390">
    <property type="entry name" value="WH_DNA-bd_sf"/>
</dbReference>
<reference evidence="6 7" key="1">
    <citation type="submission" date="2021-03" db="EMBL/GenBank/DDBJ databases">
        <title>Identification of novel Bacillus strains.</title>
        <authorList>
            <person name="Xiao Z."/>
            <person name="Li Y."/>
            <person name="Shen J."/>
        </authorList>
    </citation>
    <scope>NUCLEOTIDE SEQUENCE [LARGE SCALE GENOMIC DNA]</scope>
    <source>
        <strain evidence="6 7">SY8</strain>
    </source>
</reference>
<dbReference type="Proteomes" id="UP000677611">
    <property type="component" value="Unassembled WGS sequence"/>
</dbReference>
<dbReference type="SUPFAM" id="SSF53850">
    <property type="entry name" value="Periplasmic binding protein-like II"/>
    <property type="match status" value="1"/>
</dbReference>
<gene>
    <name evidence="6" type="ORF">J4P90_20060</name>
</gene>
<dbReference type="EMBL" id="JAGDQJ010000026">
    <property type="protein sequence ID" value="MBO1627477.1"/>
    <property type="molecule type" value="Genomic_DNA"/>
</dbReference>
<dbReference type="SUPFAM" id="SSF46785">
    <property type="entry name" value="Winged helix' DNA-binding domain"/>
    <property type="match status" value="1"/>
</dbReference>
<dbReference type="Pfam" id="PF00126">
    <property type="entry name" value="HTH_1"/>
    <property type="match status" value="1"/>
</dbReference>
<dbReference type="Gene3D" id="1.10.10.10">
    <property type="entry name" value="Winged helix-like DNA-binding domain superfamily/Winged helix DNA-binding domain"/>
    <property type="match status" value="1"/>
</dbReference>
<keyword evidence="7" id="KW-1185">Reference proteome</keyword>
<keyword evidence="2" id="KW-0805">Transcription regulation</keyword>
<evidence type="ECO:0000313" key="6">
    <source>
        <dbReference type="EMBL" id="MBO1627477.1"/>
    </source>
</evidence>
<dbReference type="Pfam" id="PF03466">
    <property type="entry name" value="LysR_substrate"/>
    <property type="match status" value="1"/>
</dbReference>
<dbReference type="PROSITE" id="PS50931">
    <property type="entry name" value="HTH_LYSR"/>
    <property type="match status" value="1"/>
</dbReference>
<evidence type="ECO:0000256" key="2">
    <source>
        <dbReference type="ARBA" id="ARBA00023015"/>
    </source>
</evidence>
<dbReference type="InterPro" id="IPR000847">
    <property type="entry name" value="LysR_HTH_N"/>
</dbReference>
<keyword evidence="4" id="KW-0804">Transcription</keyword>
<name>A0ABS3P2N8_9BACI</name>
<evidence type="ECO:0000259" key="5">
    <source>
        <dbReference type="PROSITE" id="PS50931"/>
    </source>
</evidence>
<feature type="domain" description="HTH lysR-type" evidence="5">
    <location>
        <begin position="1"/>
        <end position="58"/>
    </location>
</feature>
<comment type="caution">
    <text evidence="6">The sequence shown here is derived from an EMBL/GenBank/DDBJ whole genome shotgun (WGS) entry which is preliminary data.</text>
</comment>
<protein>
    <submittedName>
        <fullName evidence="6">LysR family transcriptional regulator</fullName>
    </submittedName>
</protein>
<keyword evidence="3" id="KW-0238">DNA-binding</keyword>
<organism evidence="6 7">
    <name type="scientific">Bacillus arachidis</name>
    <dbReference type="NCBI Taxonomy" id="2819290"/>
    <lineage>
        <taxon>Bacteria</taxon>
        <taxon>Bacillati</taxon>
        <taxon>Bacillota</taxon>
        <taxon>Bacilli</taxon>
        <taxon>Bacillales</taxon>
        <taxon>Bacillaceae</taxon>
        <taxon>Bacillus</taxon>
    </lineage>
</organism>
<evidence type="ECO:0000313" key="7">
    <source>
        <dbReference type="Proteomes" id="UP000677611"/>
    </source>
</evidence>
<dbReference type="InterPro" id="IPR036388">
    <property type="entry name" value="WH-like_DNA-bd_sf"/>
</dbReference>